<evidence type="ECO:0000256" key="8">
    <source>
        <dbReference type="ARBA" id="ARBA00023004"/>
    </source>
</evidence>
<evidence type="ECO:0000259" key="13">
    <source>
        <dbReference type="SMART" id="SM01008"/>
    </source>
</evidence>
<dbReference type="EMBL" id="CP004393">
    <property type="protein sequence ID" value="AJE47120.1"/>
    <property type="molecule type" value="Genomic_DNA"/>
</dbReference>
<reference evidence="14 15" key="1">
    <citation type="journal article" date="2014" name="Int. J. Syst. Evol. Microbiol.">
        <title>Celeribacter indicus sp. nov., a polycyclic aromatic hydrocarbon-degrading bacterium from deep-sea sediment and reclassification of Huaishuia halophila as Celeribacter halophilus comb. nov.</title>
        <authorList>
            <person name="Lai Q."/>
            <person name="Cao J."/>
            <person name="Yuan J."/>
            <person name="Li F."/>
            <person name="Shao Z."/>
        </authorList>
    </citation>
    <scope>NUCLEOTIDE SEQUENCE [LARGE SCALE GENOMIC DNA]</scope>
    <source>
        <strain evidence="14">P73</strain>
    </source>
</reference>
<dbReference type="InterPro" id="IPR000674">
    <property type="entry name" value="Ald_Oxase/Xan_DH_a/b"/>
</dbReference>
<keyword evidence="7" id="KW-0560">Oxidoreductase</keyword>
<dbReference type="GO" id="GO:0016491">
    <property type="term" value="F:oxidoreductase activity"/>
    <property type="evidence" value="ECO:0007669"/>
    <property type="project" value="UniProtKB-KW"/>
</dbReference>
<evidence type="ECO:0000256" key="4">
    <source>
        <dbReference type="ARBA" id="ARBA00022505"/>
    </source>
</evidence>
<comment type="cofactor">
    <cofactor evidence="11">
        <name>Mo-molybdopterin cytosine dinucleotide</name>
        <dbReference type="ChEBI" id="CHEBI:71308"/>
    </cofactor>
</comment>
<proteinExistence type="inferred from homology"/>
<feature type="domain" description="Aldehyde oxidase/xanthine dehydrogenase a/b hammerhead" evidence="13">
    <location>
        <begin position="32"/>
        <end position="140"/>
    </location>
</feature>
<dbReference type="Pfam" id="PF20256">
    <property type="entry name" value="MoCoBD_2"/>
    <property type="match status" value="1"/>
</dbReference>
<comment type="cofactor">
    <cofactor evidence="2">
        <name>FAD</name>
        <dbReference type="ChEBI" id="CHEBI:57692"/>
    </cofactor>
</comment>
<dbReference type="InterPro" id="IPR008274">
    <property type="entry name" value="AldOxase/xan_DH_MoCoBD1"/>
</dbReference>
<dbReference type="NCBIfam" id="TIGR02965">
    <property type="entry name" value="xanthine_xdhB"/>
    <property type="match status" value="1"/>
</dbReference>
<evidence type="ECO:0000256" key="10">
    <source>
        <dbReference type="ARBA" id="ARBA00034078"/>
    </source>
</evidence>
<dbReference type="RefSeq" id="WP_043869754.1">
    <property type="nucleotide sequence ID" value="NZ_CP004393.1"/>
</dbReference>
<dbReference type="KEGG" id="cid:P73_2405"/>
<dbReference type="Pfam" id="PF01315">
    <property type="entry name" value="Ald_Xan_dh_C"/>
    <property type="match status" value="1"/>
</dbReference>
<keyword evidence="5" id="KW-0001">2Fe-2S</keyword>
<evidence type="ECO:0000256" key="11">
    <source>
        <dbReference type="ARBA" id="ARBA00053029"/>
    </source>
</evidence>
<gene>
    <name evidence="14" type="ORF">P73_2405</name>
</gene>
<comment type="cofactor">
    <cofactor evidence="10">
        <name>[2Fe-2S] cluster</name>
        <dbReference type="ChEBI" id="CHEBI:190135"/>
    </cofactor>
</comment>
<comment type="similarity">
    <text evidence="3">Belongs to the xanthine dehydrogenase family.</text>
</comment>
<dbReference type="STRING" id="1208324.P73_2405"/>
<dbReference type="InterPro" id="IPR014309">
    <property type="entry name" value="Xanthine_DH_Mopterin-bd_su"/>
</dbReference>
<evidence type="ECO:0000313" key="14">
    <source>
        <dbReference type="EMBL" id="AJE47120.1"/>
    </source>
</evidence>
<accession>A0A0B5E140</accession>
<dbReference type="InterPro" id="IPR037165">
    <property type="entry name" value="AldOxase/xan_DH_Mopterin-bd_sf"/>
</dbReference>
<evidence type="ECO:0000256" key="5">
    <source>
        <dbReference type="ARBA" id="ARBA00022714"/>
    </source>
</evidence>
<dbReference type="SUPFAM" id="SSF56003">
    <property type="entry name" value="Molybdenum cofactor-binding domain"/>
    <property type="match status" value="1"/>
</dbReference>
<dbReference type="GO" id="GO:0005506">
    <property type="term" value="F:iron ion binding"/>
    <property type="evidence" value="ECO:0007669"/>
    <property type="project" value="InterPro"/>
</dbReference>
<dbReference type="SUPFAM" id="SSF54665">
    <property type="entry name" value="CO dehydrogenase molybdoprotein N-domain-like"/>
    <property type="match status" value="1"/>
</dbReference>
<dbReference type="OrthoDB" id="9763985at2"/>
<keyword evidence="9" id="KW-0411">Iron-sulfur</keyword>
<dbReference type="AlphaFoldDB" id="A0A0B5E140"/>
<evidence type="ECO:0000313" key="15">
    <source>
        <dbReference type="Proteomes" id="UP000031521"/>
    </source>
</evidence>
<dbReference type="SMART" id="SM01008">
    <property type="entry name" value="Ald_Xan_dh_C"/>
    <property type="match status" value="1"/>
</dbReference>
<dbReference type="GO" id="GO:0030151">
    <property type="term" value="F:molybdenum ion binding"/>
    <property type="evidence" value="ECO:0007669"/>
    <property type="project" value="InterPro"/>
</dbReference>
<name>A0A0B5E140_9RHOB</name>
<keyword evidence="6" id="KW-0479">Metal-binding</keyword>
<dbReference type="Gene3D" id="3.90.1170.50">
    <property type="entry name" value="Aldehyde oxidase/xanthine dehydrogenase, a/b hammerhead"/>
    <property type="match status" value="1"/>
</dbReference>
<evidence type="ECO:0000256" key="9">
    <source>
        <dbReference type="ARBA" id="ARBA00023014"/>
    </source>
</evidence>
<dbReference type="Pfam" id="PF02738">
    <property type="entry name" value="MoCoBD_1"/>
    <property type="match status" value="1"/>
</dbReference>
<evidence type="ECO:0000256" key="7">
    <source>
        <dbReference type="ARBA" id="ARBA00023002"/>
    </source>
</evidence>
<evidence type="ECO:0000256" key="12">
    <source>
        <dbReference type="SAM" id="MobiDB-lite"/>
    </source>
</evidence>
<dbReference type="Proteomes" id="UP000031521">
    <property type="component" value="Chromosome"/>
</dbReference>
<comment type="cofactor">
    <cofactor evidence="1">
        <name>Mo-molybdopterin</name>
        <dbReference type="ChEBI" id="CHEBI:71302"/>
    </cofactor>
</comment>
<dbReference type="PANTHER" id="PTHR11908">
    <property type="entry name" value="XANTHINE DEHYDROGENASE"/>
    <property type="match status" value="1"/>
</dbReference>
<keyword evidence="4" id="KW-0500">Molybdenum</keyword>
<evidence type="ECO:0000256" key="6">
    <source>
        <dbReference type="ARBA" id="ARBA00022723"/>
    </source>
</evidence>
<dbReference type="GO" id="GO:0051537">
    <property type="term" value="F:2 iron, 2 sulfur cluster binding"/>
    <property type="evidence" value="ECO:0007669"/>
    <property type="project" value="UniProtKB-KW"/>
</dbReference>
<dbReference type="InterPro" id="IPR036856">
    <property type="entry name" value="Ald_Oxase/Xan_DH_a/b_sf"/>
</dbReference>
<evidence type="ECO:0000256" key="3">
    <source>
        <dbReference type="ARBA" id="ARBA00006849"/>
    </source>
</evidence>
<sequence length="788" mass="84226">MSDGSAKPELTGTEPVAQESEIPHDSARLHVTGRADYVDDMPEPAGTLHAAIGLATIARGRIAAMDLDAVAAAPGVVAVLTAKDIPGANTASAMGKGVHPLLAEGRVDYHGQPLFLVVAEERMAARRAARLGRIDYAPEPPVLDIAAARTAGAAPIAAGLTVRRGDVAAALESSPRRLSGRMSVGGQEHFYIEGQIALALPREDDELLVYSATQDPGEVQSVVAHMLNLPANAVAVSVRRMGGAFGGKESQPAIFAALAALAADRLKRPVKLRPDRDDDMTITGKRHDFTVDYEIGFTDEGRITGLDATLYARAGHSEDLTRGVADRAVLHVDNAYFYPAARAESRCLFTNTVSNTAFRGYGGPQGIAAAERWIEDIAYTLGMDPLEVRRRNFYGEGARGVTHYHQPVRDNILARVVDELERTSDYQRRRAKVIAFNRGTAGPIRRGIALVPVKFGISYSAKFMNQGAALLSVYRDGSVHISHAGTEMGQGIHTKILQIAASEFGLPLSRVRVTATATDRVPNTVPTSGSLGTDLNGMAVVDAARKIKARLADLVAPGLPTEEIGFEAGEVLTPEGRVGFADLVERAFKSRVSLSATGYYRTPHIHWDRAAGRGSPYLYFTYGASCSEVAVDTLTGEYRVLRTDILQDVGHSINRDIDLGQIEGGFMQGLGWSTTEELWWDGSGRLATHAPSTYKIPLASDRPAVLNIGIAEWSENAAPTVMRSKAVGEPPVMLALSVPGALAMAAASLADYAFPPKLDLPATPERVLAECARQRQMAQRAPGVRAAE</sequence>
<dbReference type="FunFam" id="3.30.365.10:FF:000002">
    <property type="entry name" value="Xanthine dehydrogenase oxidase"/>
    <property type="match status" value="1"/>
</dbReference>
<dbReference type="FunFam" id="3.30.365.10:FF:000001">
    <property type="entry name" value="Xanthine dehydrogenase oxidase"/>
    <property type="match status" value="1"/>
</dbReference>
<protein>
    <submittedName>
        <fullName evidence="14">Xanthine dehydrogenase molybdopterin binding subunit</fullName>
    </submittedName>
</protein>
<dbReference type="PANTHER" id="PTHR11908:SF132">
    <property type="entry name" value="ALDEHYDE OXIDASE 1-RELATED"/>
    <property type="match status" value="1"/>
</dbReference>
<feature type="region of interest" description="Disordered" evidence="12">
    <location>
        <begin position="1"/>
        <end position="27"/>
    </location>
</feature>
<keyword evidence="8" id="KW-0408">Iron</keyword>
<dbReference type="InterPro" id="IPR046867">
    <property type="entry name" value="AldOxase/xan_DH_MoCoBD2"/>
</dbReference>
<dbReference type="HOGENOM" id="CLU_001681_4_1_5"/>
<organism evidence="14 15">
    <name type="scientific">Celeribacter indicus</name>
    <dbReference type="NCBI Taxonomy" id="1208324"/>
    <lineage>
        <taxon>Bacteria</taxon>
        <taxon>Pseudomonadati</taxon>
        <taxon>Pseudomonadota</taxon>
        <taxon>Alphaproteobacteria</taxon>
        <taxon>Rhodobacterales</taxon>
        <taxon>Roseobacteraceae</taxon>
        <taxon>Celeribacter</taxon>
    </lineage>
</organism>
<keyword evidence="15" id="KW-1185">Reference proteome</keyword>
<dbReference type="Gene3D" id="3.30.365.10">
    <property type="entry name" value="Aldehyde oxidase/xanthine dehydrogenase, molybdopterin binding domain"/>
    <property type="match status" value="4"/>
</dbReference>
<dbReference type="InterPro" id="IPR016208">
    <property type="entry name" value="Ald_Oxase/xanthine_DH-like"/>
</dbReference>
<evidence type="ECO:0000256" key="2">
    <source>
        <dbReference type="ARBA" id="ARBA00001974"/>
    </source>
</evidence>
<evidence type="ECO:0000256" key="1">
    <source>
        <dbReference type="ARBA" id="ARBA00001924"/>
    </source>
</evidence>